<dbReference type="GO" id="GO:0015074">
    <property type="term" value="P:DNA integration"/>
    <property type="evidence" value="ECO:0007669"/>
    <property type="project" value="InterPro"/>
</dbReference>
<accession>A0A7J6NJD2</accession>
<evidence type="ECO:0000313" key="2">
    <source>
        <dbReference type="EMBL" id="KAF4683600.1"/>
    </source>
</evidence>
<dbReference type="EMBL" id="JABANP010000357">
    <property type="protein sequence ID" value="KAF4683600.1"/>
    <property type="molecule type" value="Genomic_DNA"/>
</dbReference>
<dbReference type="GO" id="GO:0003677">
    <property type="term" value="F:DNA binding"/>
    <property type="evidence" value="ECO:0007669"/>
    <property type="project" value="InterPro"/>
</dbReference>
<reference evidence="2 3" key="1">
    <citation type="submission" date="2020-04" db="EMBL/GenBank/DDBJ databases">
        <title>Perkinsus olseni comparative genomics.</title>
        <authorList>
            <person name="Bogema D.R."/>
        </authorList>
    </citation>
    <scope>NUCLEOTIDE SEQUENCE [LARGE SCALE GENOMIC DNA]</scope>
    <source>
        <strain evidence="2">00978-12</strain>
    </source>
</reference>
<sequence>MVQQPPRTREYDFYSAFNLSPWQFAQLPLCLLKACIFDWGEARSRMRDNLLDSVRDPTARAVLRAAVQSPSTFPSAYLLHDSLINAVLQGRLHFDLPEQLLHDTPPPGKVARRLSGFSSSTKNSVLRDLTAASEVLHILAVDPTTFSQYSSGFRSYLSSARSVSSSEKQPAAGLLPASERVMLLWIVTFRNSESASNYVTHVRRWHSWLKLDMSWDTSSLSAQLKGLRKLVPSVSKPRKRISPALLSRIVEKSFSLKLPLMALVAILAYSFLLRVKSELLAVTIDDFSLTREYVALRLKKRKNAPQGETILRYCTCSSNSLLCPVEAAKISVELHSTLRVQSPLLFGSVSYRSILVHLRSILSALHVKDSSEYGTHAFRRGHAHALASSGSSHEELCRAGSWRYKSAVPARIYADVSEIEAIACRQALPDILESDSESDDD</sequence>
<dbReference type="PANTHER" id="PTHR34605">
    <property type="entry name" value="PHAGE_INTEGRASE DOMAIN-CONTAINING PROTEIN"/>
    <property type="match status" value="1"/>
</dbReference>
<name>A0A7J6NJD2_PEROL</name>
<comment type="caution">
    <text evidence="2">The sequence shown here is derived from an EMBL/GenBank/DDBJ whole genome shotgun (WGS) entry which is preliminary data.</text>
</comment>
<protein>
    <recommendedName>
        <fullName evidence="4">Tyr recombinase domain-containing protein</fullName>
    </recommendedName>
</protein>
<gene>
    <name evidence="2" type="ORF">FOZ60_008867</name>
</gene>
<dbReference type="Gene3D" id="1.10.443.10">
    <property type="entry name" value="Intergrase catalytic core"/>
    <property type="match status" value="1"/>
</dbReference>
<keyword evidence="1" id="KW-0233">DNA recombination</keyword>
<dbReference type="PANTHER" id="PTHR34605:SF4">
    <property type="entry name" value="DNA ADENINE METHYLTRANSFERASE"/>
    <property type="match status" value="1"/>
</dbReference>
<evidence type="ECO:0000313" key="3">
    <source>
        <dbReference type="Proteomes" id="UP000541610"/>
    </source>
</evidence>
<evidence type="ECO:0008006" key="4">
    <source>
        <dbReference type="Google" id="ProtNLM"/>
    </source>
</evidence>
<dbReference type="InterPro" id="IPR052925">
    <property type="entry name" value="Phage_Integrase-like_Recomb"/>
</dbReference>
<dbReference type="Proteomes" id="UP000541610">
    <property type="component" value="Unassembled WGS sequence"/>
</dbReference>
<proteinExistence type="predicted"/>
<evidence type="ECO:0000256" key="1">
    <source>
        <dbReference type="ARBA" id="ARBA00023172"/>
    </source>
</evidence>
<dbReference type="InterPro" id="IPR011010">
    <property type="entry name" value="DNA_brk_join_enz"/>
</dbReference>
<dbReference type="GO" id="GO:0006310">
    <property type="term" value="P:DNA recombination"/>
    <property type="evidence" value="ECO:0007669"/>
    <property type="project" value="UniProtKB-KW"/>
</dbReference>
<dbReference type="InterPro" id="IPR013762">
    <property type="entry name" value="Integrase-like_cat_sf"/>
</dbReference>
<dbReference type="SUPFAM" id="SSF56349">
    <property type="entry name" value="DNA breaking-rejoining enzymes"/>
    <property type="match status" value="1"/>
</dbReference>
<organism evidence="2 3">
    <name type="scientific">Perkinsus olseni</name>
    <name type="common">Perkinsus atlanticus</name>
    <dbReference type="NCBI Taxonomy" id="32597"/>
    <lineage>
        <taxon>Eukaryota</taxon>
        <taxon>Sar</taxon>
        <taxon>Alveolata</taxon>
        <taxon>Perkinsozoa</taxon>
        <taxon>Perkinsea</taxon>
        <taxon>Perkinsida</taxon>
        <taxon>Perkinsidae</taxon>
        <taxon>Perkinsus</taxon>
    </lineage>
</organism>
<dbReference type="AlphaFoldDB" id="A0A7J6NJD2"/>
<dbReference type="OrthoDB" id="6144328at2759"/>